<dbReference type="SUPFAM" id="SSF52279">
    <property type="entry name" value="Beta-D-glucan exohydrolase, C-terminal domain"/>
    <property type="match status" value="1"/>
</dbReference>
<feature type="signal peptide" evidence="7">
    <location>
        <begin position="1"/>
        <end position="23"/>
    </location>
</feature>
<dbReference type="InterPro" id="IPR036881">
    <property type="entry name" value="Glyco_hydro_3_C_sf"/>
</dbReference>
<dbReference type="OrthoDB" id="416222at2759"/>
<name>A0A8H7VBE1_9FUNG</name>
<feature type="chain" id="PRO_5034121892" description="beta-glucosidase" evidence="7">
    <location>
        <begin position="24"/>
        <end position="790"/>
    </location>
</feature>
<dbReference type="PANTHER" id="PTHR30620">
    <property type="entry name" value="PERIPLASMIC BETA-GLUCOSIDASE-RELATED"/>
    <property type="match status" value="1"/>
</dbReference>
<dbReference type="Gene3D" id="2.60.40.10">
    <property type="entry name" value="Immunoglobulins"/>
    <property type="match status" value="1"/>
</dbReference>
<evidence type="ECO:0000259" key="8">
    <source>
        <dbReference type="SMART" id="SM01217"/>
    </source>
</evidence>
<dbReference type="InterPro" id="IPR001764">
    <property type="entry name" value="Glyco_hydro_3_N"/>
</dbReference>
<dbReference type="Gene3D" id="3.20.20.300">
    <property type="entry name" value="Glycoside hydrolase, family 3, N-terminal domain"/>
    <property type="match status" value="1"/>
</dbReference>
<protein>
    <recommendedName>
        <fullName evidence="3">beta-glucosidase</fullName>
        <ecNumber evidence="3">3.2.1.21</ecNumber>
    </recommendedName>
</protein>
<feature type="domain" description="Fibronectin type III-like" evidence="8">
    <location>
        <begin position="709"/>
        <end position="780"/>
    </location>
</feature>
<dbReference type="AlphaFoldDB" id="A0A8H7VBE1"/>
<gene>
    <name evidence="9" type="ORF">INT46_010023</name>
</gene>
<evidence type="ECO:0000256" key="2">
    <source>
        <dbReference type="ARBA" id="ARBA00005336"/>
    </source>
</evidence>
<evidence type="ECO:0000313" key="9">
    <source>
        <dbReference type="EMBL" id="KAG2212542.1"/>
    </source>
</evidence>
<proteinExistence type="inferred from homology"/>
<keyword evidence="4 7" id="KW-0732">Signal</keyword>
<organism evidence="9 10">
    <name type="scientific">Mucor plumbeus</name>
    <dbReference type="NCBI Taxonomy" id="97098"/>
    <lineage>
        <taxon>Eukaryota</taxon>
        <taxon>Fungi</taxon>
        <taxon>Fungi incertae sedis</taxon>
        <taxon>Mucoromycota</taxon>
        <taxon>Mucoromycotina</taxon>
        <taxon>Mucoromycetes</taxon>
        <taxon>Mucorales</taxon>
        <taxon>Mucorineae</taxon>
        <taxon>Mucoraceae</taxon>
        <taxon>Mucor</taxon>
    </lineage>
</organism>
<dbReference type="PANTHER" id="PTHR30620:SF16">
    <property type="entry name" value="LYSOSOMAL BETA GLUCOSIDASE"/>
    <property type="match status" value="1"/>
</dbReference>
<dbReference type="GO" id="GO:0008422">
    <property type="term" value="F:beta-glucosidase activity"/>
    <property type="evidence" value="ECO:0007669"/>
    <property type="project" value="UniProtKB-EC"/>
</dbReference>
<dbReference type="Pfam" id="PF14310">
    <property type="entry name" value="Fn3-like"/>
    <property type="match status" value="1"/>
</dbReference>
<keyword evidence="5" id="KW-0378">Hydrolase</keyword>
<dbReference type="Proteomes" id="UP000650833">
    <property type="component" value="Unassembled WGS sequence"/>
</dbReference>
<dbReference type="Pfam" id="PF00933">
    <property type="entry name" value="Glyco_hydro_3"/>
    <property type="match status" value="1"/>
</dbReference>
<dbReference type="InterPro" id="IPR036962">
    <property type="entry name" value="Glyco_hydro_3_N_sf"/>
</dbReference>
<evidence type="ECO:0000313" key="10">
    <source>
        <dbReference type="Proteomes" id="UP000650833"/>
    </source>
</evidence>
<sequence length="790" mass="88013">MLSIRQSVYLVLLFSLGSCTALATNTEHHKYGTLNNDEYDRPGLTIDDDIMNMVGKMSVEEKIGQMTQINQDLVLGTDGVLNRTAVEYYAKNYYVGSYLNQLAVDGKNYDAADYAKIIEEIQEITLSVNSTFKIPIIYGLDHIHGAHYVANTTIFPHGINLAASFNPQLAYESASITARDTRAAGVQWSFAPVLDIPVNKQWPRVFENFGEDPHLSSVMGVASIRGYQGKYKTDRTKVAACMKHFIAYGAPYSGQDRDSTVVSERTIYDYFVPGFQAAIDAGVATAMESYIDINGEPVVSSKKYLRHLLRDQMKFGGMLVTDWQEIENLHIKHMVAATHKEAVRMAIADTSIDMSMVPYDVIFFDSMMELIKEERLSMERVDESVARLLQLKKDVGLLEPNGWKADPKLQAMVQNDNDVKVAIDAARESLTLLKNENTALPLMKETVQRVLVVGPTGNNLGHLSGGWTIQWQGPAEDAWHGKVSDEQFYDNGISILEGIQNNAPEGVEIEYIQGFTIDGDDYNMDLLLEKAKDFDAFVVCVGEHVYSELPGNIHDLTLPQGQIDNVDRLSRLIGNNKPLITVLLEGRPRVLNSIHDNSNAILQAYLPGPWGGQAIGEVIFGVTNPSGKLPYTYPKYAGDTTLNYWRSANDIWDPLYEFGHGLSYSSFEYSNITVDGLFDTDDTQYLFAGGMEREVSVNITNTSPVDGKETIMMFIQQPFRIITPPAKLLKAFQKVLIPAGQTVNVRFTIDANLFRYTGIDGVPQDTIDSGLAKILIADQEFELEIVNNDK</sequence>
<dbReference type="EMBL" id="JAEPRC010000048">
    <property type="protein sequence ID" value="KAG2212542.1"/>
    <property type="molecule type" value="Genomic_DNA"/>
</dbReference>
<reference evidence="9" key="1">
    <citation type="submission" date="2020-12" db="EMBL/GenBank/DDBJ databases">
        <title>Metabolic potential, ecology and presence of endohyphal bacteria is reflected in genomic diversity of Mucoromycotina.</title>
        <authorList>
            <person name="Muszewska A."/>
            <person name="Okrasinska A."/>
            <person name="Steczkiewicz K."/>
            <person name="Drgas O."/>
            <person name="Orlowska M."/>
            <person name="Perlinska-Lenart U."/>
            <person name="Aleksandrzak-Piekarczyk T."/>
            <person name="Szatraj K."/>
            <person name="Zielenkiewicz U."/>
            <person name="Pilsyk S."/>
            <person name="Malc E."/>
            <person name="Mieczkowski P."/>
            <person name="Kruszewska J.S."/>
            <person name="Biernat P."/>
            <person name="Pawlowska J."/>
        </authorList>
    </citation>
    <scope>NUCLEOTIDE SEQUENCE</scope>
    <source>
        <strain evidence="9">CBS 226.32</strain>
    </source>
</reference>
<dbReference type="InterPro" id="IPR017853">
    <property type="entry name" value="GH"/>
</dbReference>
<evidence type="ECO:0000256" key="3">
    <source>
        <dbReference type="ARBA" id="ARBA00012744"/>
    </source>
</evidence>
<dbReference type="SMART" id="SM01217">
    <property type="entry name" value="Fn3_like"/>
    <property type="match status" value="1"/>
</dbReference>
<dbReference type="SUPFAM" id="SSF51445">
    <property type="entry name" value="(Trans)glycosidases"/>
    <property type="match status" value="1"/>
</dbReference>
<dbReference type="Gene3D" id="3.40.50.1700">
    <property type="entry name" value="Glycoside hydrolase family 3 C-terminal domain"/>
    <property type="match status" value="1"/>
</dbReference>
<dbReference type="InterPro" id="IPR051915">
    <property type="entry name" value="Cellulose_Degrad_GH3"/>
</dbReference>
<evidence type="ECO:0000256" key="7">
    <source>
        <dbReference type="SAM" id="SignalP"/>
    </source>
</evidence>
<dbReference type="InterPro" id="IPR026891">
    <property type="entry name" value="Fn3-like"/>
</dbReference>
<accession>A0A8H7VBE1</accession>
<dbReference type="Pfam" id="PF01915">
    <property type="entry name" value="Glyco_hydro_3_C"/>
    <property type="match status" value="1"/>
</dbReference>
<dbReference type="EC" id="3.2.1.21" evidence="3"/>
<keyword evidence="10" id="KW-1185">Reference proteome</keyword>
<comment type="catalytic activity">
    <reaction evidence="1">
        <text>Hydrolysis of terminal, non-reducing beta-D-glucosyl residues with release of beta-D-glucose.</text>
        <dbReference type="EC" id="3.2.1.21"/>
    </reaction>
</comment>
<dbReference type="InterPro" id="IPR002772">
    <property type="entry name" value="Glyco_hydro_3_C"/>
</dbReference>
<dbReference type="GO" id="GO:0009251">
    <property type="term" value="P:glucan catabolic process"/>
    <property type="evidence" value="ECO:0007669"/>
    <property type="project" value="TreeGrafter"/>
</dbReference>
<evidence type="ECO:0000256" key="5">
    <source>
        <dbReference type="ARBA" id="ARBA00022801"/>
    </source>
</evidence>
<dbReference type="FunFam" id="3.20.20.300:FF:000007">
    <property type="entry name" value="Lysosomal beta glucosidase"/>
    <property type="match status" value="1"/>
</dbReference>
<dbReference type="PROSITE" id="PS51257">
    <property type="entry name" value="PROKAR_LIPOPROTEIN"/>
    <property type="match status" value="1"/>
</dbReference>
<evidence type="ECO:0000256" key="6">
    <source>
        <dbReference type="ARBA" id="ARBA00023295"/>
    </source>
</evidence>
<comment type="similarity">
    <text evidence="2">Belongs to the glycosyl hydrolase 3 family.</text>
</comment>
<dbReference type="InterPro" id="IPR013783">
    <property type="entry name" value="Ig-like_fold"/>
</dbReference>
<evidence type="ECO:0000256" key="1">
    <source>
        <dbReference type="ARBA" id="ARBA00000448"/>
    </source>
</evidence>
<comment type="caution">
    <text evidence="9">The sequence shown here is derived from an EMBL/GenBank/DDBJ whole genome shotgun (WGS) entry which is preliminary data.</text>
</comment>
<evidence type="ECO:0000256" key="4">
    <source>
        <dbReference type="ARBA" id="ARBA00022729"/>
    </source>
</evidence>
<dbReference type="PRINTS" id="PR00133">
    <property type="entry name" value="GLHYDRLASE3"/>
</dbReference>
<keyword evidence="6" id="KW-0326">Glycosidase</keyword>